<organism evidence="1 2">
    <name type="scientific">Pseudopithomyces chartarum</name>
    <dbReference type="NCBI Taxonomy" id="1892770"/>
    <lineage>
        <taxon>Eukaryota</taxon>
        <taxon>Fungi</taxon>
        <taxon>Dikarya</taxon>
        <taxon>Ascomycota</taxon>
        <taxon>Pezizomycotina</taxon>
        <taxon>Dothideomycetes</taxon>
        <taxon>Pleosporomycetidae</taxon>
        <taxon>Pleosporales</taxon>
        <taxon>Massarineae</taxon>
        <taxon>Didymosphaeriaceae</taxon>
        <taxon>Pseudopithomyces</taxon>
    </lineage>
</organism>
<reference evidence="1 2" key="1">
    <citation type="submission" date="2021-02" db="EMBL/GenBank/DDBJ databases">
        <title>Genome assembly of Pseudopithomyces chartarum.</title>
        <authorList>
            <person name="Jauregui R."/>
            <person name="Singh J."/>
            <person name="Voisey C."/>
        </authorList>
    </citation>
    <scope>NUCLEOTIDE SEQUENCE [LARGE SCALE GENOMIC DNA]</scope>
    <source>
        <strain evidence="1 2">AGR01</strain>
    </source>
</reference>
<dbReference type="EMBL" id="WVTA01000009">
    <property type="protein sequence ID" value="KAK3207160.1"/>
    <property type="molecule type" value="Genomic_DNA"/>
</dbReference>
<gene>
    <name evidence="1" type="ORF">GRF29_103g53763</name>
</gene>
<name>A0AAN6LVU1_9PLEO</name>
<evidence type="ECO:0000313" key="1">
    <source>
        <dbReference type="EMBL" id="KAK3207160.1"/>
    </source>
</evidence>
<evidence type="ECO:0000313" key="2">
    <source>
        <dbReference type="Proteomes" id="UP001280581"/>
    </source>
</evidence>
<protein>
    <submittedName>
        <fullName evidence="1">Uncharacterized protein</fullName>
    </submittedName>
</protein>
<accession>A0AAN6LVU1</accession>
<sequence length="601" mass="69214">MMLLSLPLEIQQQIVDFVATLHRPSLYSFSLTSKACHKASTISLFRDLTLSLTTQEALPHQINTLLSALNRTSATRHVHRITIKGALHTKSKFRVRDSEADYPNWRRSNWLAEKGLENILVDEDPDYYYNSYVVYDQGITKVGSKEDEIWAPVARLLRETPCVRDLVYESETVSPPCLSRVLQESLPNCRLHHQTFKFRSLLWDVPDRLEMELATLQNLHSVRIACAQRDSDGDDDFNLEALMELASMAAGLRSVSVVNKAPCDTKRFYLRRRGEWRGLPGYDPKVRGRLTSLEIRGCHESTGDLVDHLQEWSKYTDFGYLEELRVGGSYQDEEYALSGQDLESLLESSGFPRLQRLSVNLTRDDRYEERPEYSAQAVAFFTRLPHLVEISVIGPLDDSIVEAIVDQHGASLETLMLCPFEKVSNYHHGRERFEMPMQFSHRHLTDIQAWCPRLRHLTLPIKRNQSRAEEVALYRCFSRMRNLQTLFLTLDCSEWRIVRDATYDPRFSGQDDEIVDRERRAGLRKGTIKEMLINCAVDEELARSIWGVINKEKTGRPMEWLKLWTKGGGDFGGHTFYSAAVKELAGSWLVKREERGGDEVH</sequence>
<feature type="non-terminal residue" evidence="1">
    <location>
        <position position="601"/>
    </location>
</feature>
<dbReference type="AlphaFoldDB" id="A0AAN6LVU1"/>
<keyword evidence="2" id="KW-1185">Reference proteome</keyword>
<dbReference type="InterPro" id="IPR032675">
    <property type="entry name" value="LRR_dom_sf"/>
</dbReference>
<proteinExistence type="predicted"/>
<comment type="caution">
    <text evidence="1">The sequence shown here is derived from an EMBL/GenBank/DDBJ whole genome shotgun (WGS) entry which is preliminary data.</text>
</comment>
<dbReference type="Proteomes" id="UP001280581">
    <property type="component" value="Unassembled WGS sequence"/>
</dbReference>
<dbReference type="Gene3D" id="3.80.10.10">
    <property type="entry name" value="Ribonuclease Inhibitor"/>
    <property type="match status" value="1"/>
</dbReference>